<dbReference type="InterPro" id="IPR011604">
    <property type="entry name" value="PDDEXK-like_dom_sf"/>
</dbReference>
<keyword evidence="3" id="KW-1185">Reference proteome</keyword>
<evidence type="ECO:0000313" key="3">
    <source>
        <dbReference type="Proteomes" id="UP000594086"/>
    </source>
</evidence>
<dbReference type="SUPFAM" id="SSF55486">
    <property type="entry name" value="Metalloproteases ('zincins'), catalytic domain"/>
    <property type="match status" value="1"/>
</dbReference>
<protein>
    <recommendedName>
        <fullName evidence="1">ART-PolyVal-like domain-containing protein</fullName>
    </recommendedName>
</protein>
<dbReference type="Gene3D" id="3.90.320.10">
    <property type="match status" value="1"/>
</dbReference>
<accession>A0A7M1RVJ9</accession>
<sequence length="2007" mass="230432">MSIICPNLKNKEVAREFEELKNATSEAAAYHIWSLNNGNGIDKAPNGEPSKLFSDLLEHYNGDRVAAIQAKARTYSESFKGWFGDWVNPLKPGDIVFGHPAIGKTYSLESGKYKDKIIDWDVEFNEKRDKWIEDHSNTVKGTPEYKKARNEYLIYPENHPDYVEFLTEEWERVKSKTKKEGKILFASPHNLLKMFPQDFDRIINLKDEDFVKRNIERGGKERESKLWKEGINNTILNTTNIPIEYLNESQHFEDYLNKYIGVSKVVDENDEPKLMFRTDDKGKNIMGRGDGGPFFATDNILVAASYAFEDSSSLYKGFINLKNPYIINEESHGFYLMYNGKQTSIPEITETLIKEGYDGVLYKRVWDVGDYIDYDPETDYWASNVAVFNPNQMKSIDNQGTFSTQDNNIYHNLSIVNGTSDSTLFERLFKQKFTVSARTILDRINRSNPELKHLTDVLNKLTSDVLKDVKLEYKPVHLPNHSKEVAASYNPNTNTIVIFGDSIFKGKDGLADSTILHELVHAATVHALQLNPSSRKSAQKLLDYARTAFEKKYEKSWKELSTSLEYKDVFYGLTNIDEFFAEAFANSSFIKELYQIESSKPVKNNSSFIKDLLDWIMGILSKLYKSKNNNLYNETMVELEHVMFIDNYQHEGFDEAAYEEAMRSLPEYYNVQKTSDEAKIKSILSNQKKHIAFESDSHTYTNVDTGDVYTPVSVVKDLNGYGADIESMSDEDLAYGEYAAKVGTTIHDYIHSALTGEKTAPSEVKLADSAKKMIKNVVIPKIVKKGDKVIASEQIISNDAAKIAGTLDLLVKDSDGQIHLKDFKTKARVFKGKGKYGFDYYFSAKKETKKGGKPDASRHDYQLTLYKRMLELLGINIDHKEIIPLEYTIDENGVITEVWIPDLDYAQADGSIYHRTNNALEQEINQTVLTADANAITSDIDSENLLKQSEIVSNILKVLKNQLAIYKVKGYTTKSEVIKKTIDELNSMEESEILVAYVKKSMDLLKPLIDEYNANLELERKGIQNIWNLRKLEAWKNYAQSFSNLEDIQNYLFLNPTALTGLSKKELSEFKESLATVVSYKNILENAYKSKGEKIWLDWLAPFSSRVEADYRLDAEKAYKKANKGTDRLNDKVDMNKYIENYVSEHRNEIDLRSRELLRQQSKIATTSPLGMMSRMLDTVFESADPIVGAMARAYHTRWTESNMEFNNMYRDLISLTEELENAYPAFKSNPAKLYDFMIENDANGIRVISKLSPEFMVAYERAKKEINTNPKYETNKDKAVAIAGWLNENAPIEGKAELAREKTRVIDELLSSGKITAKEYKYLINNEKKDQSLKRSWADLVYRKQITEDVADYLRQKFNELNWNHRKPLSSKYPNKKWNDLEKIRNTNPQDIRVRFFDFISDLSKHGDSFVPDRFKLNGRLPGMSKVLAERVVSEGVTSQLIEAVKKDFTLRADDTDKGMQMTDELDRPIKFVPIFFTNILPSSEQSLDVATIYKEWFRSVNNYKYINDILPQLEYTKWVIENRKTIKTDSEGNPIKNVLSKIMNNGTNDIDPTTNALTTDENLIAQLNAWFDQVVYGINNKNLGTTFGLDNAKTLKMFEKYTSLKIMGLNTVSMINNALMAEVQQTMEAFANQYVSASSYTRATGEYLADMPNILGDIGSRKITSLTNLLNEHFGVFTDFNEGSLLENNRLSKLGKISTLYFTTNVGEHEAQSRFLLASLIEKRALNKKGEDIGSMFDYFTVENGKLVFDKEHKVANFSKKDQIAFGQQVTAILRKMHGNYASYSKVALQQYSVGKLVLMFRKWIWTTGKRRWAKEYYDEYGQTFSKGYYRDGGAYYYNKIRGFFERFIDEAKALEYAEKADWDTMTEAEKANVKRFTTEICLFMALTVMGMLLNEYKPDDDDSVMAQVFNHLDYQIFRLSTDMTFYISPASFMKIVQSPLPSSSVLKSVSNFIEALFTPTARFEKGDWKGELKIKKRAMDLIPLVRQIYRLRNIEDEKQLLSIL</sequence>
<dbReference type="GeneID" id="65128609"/>
<evidence type="ECO:0000259" key="1">
    <source>
        <dbReference type="Pfam" id="PF18760"/>
    </source>
</evidence>
<dbReference type="KEGG" id="vg:65128609"/>
<dbReference type="RefSeq" id="YP_010110312.1">
    <property type="nucleotide sequence ID" value="NC_055869.1"/>
</dbReference>
<dbReference type="EMBL" id="MT774376">
    <property type="protein sequence ID" value="QOR58154.1"/>
    <property type="molecule type" value="Genomic_DNA"/>
</dbReference>
<dbReference type="Pfam" id="PF18760">
    <property type="entry name" value="ART-PolyVal"/>
    <property type="match status" value="1"/>
</dbReference>
<dbReference type="Proteomes" id="UP000594086">
    <property type="component" value="Segment"/>
</dbReference>
<dbReference type="InterPro" id="IPR049522">
    <property type="entry name" value="ART-PolyVal_dom"/>
</dbReference>
<feature type="domain" description="ART-PolyVal-like" evidence="1">
    <location>
        <begin position="291"/>
        <end position="399"/>
    </location>
</feature>
<name>A0A7M1RVJ9_9CAUD</name>
<organism evidence="2 3">
    <name type="scientific">uncultured phage cr55_1</name>
    <dbReference type="NCBI Taxonomy" id="2772060"/>
    <lineage>
        <taxon>Viruses</taxon>
        <taxon>Duplodnaviria</taxon>
        <taxon>Heunggongvirae</taxon>
        <taxon>Uroviricota</taxon>
        <taxon>Caudoviricetes</taxon>
        <taxon>Crassvirales</taxon>
        <taxon>Suoliviridae</taxon>
        <taxon>Boorivirinae</taxon>
        <taxon>Culoivirus</taxon>
        <taxon>Culoivirus intestinalis</taxon>
    </lineage>
</organism>
<reference evidence="2 3" key="1">
    <citation type="submission" date="2020-07" db="EMBL/GenBank/DDBJ databases">
        <title>Taxonomic proposal: Crassvirales, a new order of highly abundant and diverse bacterial viruses.</title>
        <authorList>
            <person name="Shkoporov A.N."/>
            <person name="Stockdale S.R."/>
            <person name="Guerin E."/>
            <person name="Ross R.P."/>
            <person name="Hill C."/>
        </authorList>
    </citation>
    <scope>NUCLEOTIDE SEQUENCE [LARGE SCALE GENOMIC DNA]</scope>
</reference>
<proteinExistence type="predicted"/>
<evidence type="ECO:0000313" key="2">
    <source>
        <dbReference type="EMBL" id="QOR58154.1"/>
    </source>
</evidence>